<organism evidence="1 2">
    <name type="scientific">Brachionus calyciflorus</name>
    <dbReference type="NCBI Taxonomy" id="104777"/>
    <lineage>
        <taxon>Eukaryota</taxon>
        <taxon>Metazoa</taxon>
        <taxon>Spiralia</taxon>
        <taxon>Gnathifera</taxon>
        <taxon>Rotifera</taxon>
        <taxon>Eurotatoria</taxon>
        <taxon>Monogononta</taxon>
        <taxon>Pseudotrocha</taxon>
        <taxon>Ploima</taxon>
        <taxon>Brachionidae</taxon>
        <taxon>Brachionus</taxon>
    </lineage>
</organism>
<reference evidence="1" key="1">
    <citation type="submission" date="2021-02" db="EMBL/GenBank/DDBJ databases">
        <authorList>
            <person name="Nowell W R."/>
        </authorList>
    </citation>
    <scope>NUCLEOTIDE SEQUENCE</scope>
    <source>
        <strain evidence="1">Ploen Becks lab</strain>
    </source>
</reference>
<evidence type="ECO:0000313" key="1">
    <source>
        <dbReference type="EMBL" id="CAF0917547.1"/>
    </source>
</evidence>
<keyword evidence="2" id="KW-1185">Reference proteome</keyword>
<comment type="caution">
    <text evidence="1">The sequence shown here is derived from an EMBL/GenBank/DDBJ whole genome shotgun (WGS) entry which is preliminary data.</text>
</comment>
<proteinExistence type="predicted"/>
<accession>A0A814AMM3</accession>
<name>A0A814AMM3_9BILA</name>
<evidence type="ECO:0000313" key="2">
    <source>
        <dbReference type="Proteomes" id="UP000663879"/>
    </source>
</evidence>
<sequence length="116" mass="13886">MQLESSRNHTSVYCENRNLNVDNRSIKVPEVFKEGMDLKSWYILIEIYLKNFPKSEWLEVAISYVENKVLRKVKNLEELICPRSYEDFKLKLFDALTVKPREIPVKLERLTDYKQS</sequence>
<protein>
    <submittedName>
        <fullName evidence="1">Uncharacterized protein</fullName>
    </submittedName>
</protein>
<dbReference type="Proteomes" id="UP000663879">
    <property type="component" value="Unassembled WGS sequence"/>
</dbReference>
<dbReference type="OrthoDB" id="10171157at2759"/>
<dbReference type="EMBL" id="CAJNOC010002185">
    <property type="protein sequence ID" value="CAF0917547.1"/>
    <property type="molecule type" value="Genomic_DNA"/>
</dbReference>
<dbReference type="AlphaFoldDB" id="A0A814AMM3"/>
<gene>
    <name evidence="1" type="ORF">OXX778_LOCUS12227</name>
</gene>